<evidence type="ECO:0000313" key="2">
    <source>
        <dbReference type="Ensembl" id="ENSOCUP00000046476.1"/>
    </source>
</evidence>
<reference evidence="2" key="2">
    <citation type="submission" date="2025-08" db="UniProtKB">
        <authorList>
            <consortium name="Ensembl"/>
        </authorList>
    </citation>
    <scope>IDENTIFICATION</scope>
    <source>
        <strain evidence="2">Thorbecke</strain>
    </source>
</reference>
<reference evidence="2" key="3">
    <citation type="submission" date="2025-09" db="UniProtKB">
        <authorList>
            <consortium name="Ensembl"/>
        </authorList>
    </citation>
    <scope>IDENTIFICATION</scope>
    <source>
        <strain evidence="2">Thorbecke</strain>
    </source>
</reference>
<dbReference type="GeneTree" id="ENSGT00940000160702"/>
<reference evidence="2 3" key="1">
    <citation type="journal article" date="2011" name="Nature">
        <title>A high-resolution map of human evolutionary constraint using 29 mammals.</title>
        <authorList>
            <person name="Lindblad-Toh K."/>
            <person name="Garber M."/>
            <person name="Zuk O."/>
            <person name="Lin M.F."/>
            <person name="Parker B.J."/>
            <person name="Washietl S."/>
            <person name="Kheradpour P."/>
            <person name="Ernst J."/>
            <person name="Jordan G."/>
            <person name="Mauceli E."/>
            <person name="Ward L.D."/>
            <person name="Lowe C.B."/>
            <person name="Holloway A.K."/>
            <person name="Clamp M."/>
            <person name="Gnerre S."/>
            <person name="Alfoldi J."/>
            <person name="Beal K."/>
            <person name="Chang J."/>
            <person name="Clawson H."/>
            <person name="Cuff J."/>
            <person name="Di Palma F."/>
            <person name="Fitzgerald S."/>
            <person name="Flicek P."/>
            <person name="Guttman M."/>
            <person name="Hubisz M.J."/>
            <person name="Jaffe D.B."/>
            <person name="Jungreis I."/>
            <person name="Kent W.J."/>
            <person name="Kostka D."/>
            <person name="Lara M."/>
            <person name="Martins A.L."/>
            <person name="Massingham T."/>
            <person name="Moltke I."/>
            <person name="Raney B.J."/>
            <person name="Rasmussen M.D."/>
            <person name="Robinson J."/>
            <person name="Stark A."/>
            <person name="Vilella A.J."/>
            <person name="Wen J."/>
            <person name="Xie X."/>
            <person name="Zody M.C."/>
            <person name="Baldwin J."/>
            <person name="Bloom T."/>
            <person name="Chin C.W."/>
            <person name="Heiman D."/>
            <person name="Nicol R."/>
            <person name="Nusbaum C."/>
            <person name="Young S."/>
            <person name="Wilkinson J."/>
            <person name="Worley K.C."/>
            <person name="Kovar C.L."/>
            <person name="Muzny D.M."/>
            <person name="Gibbs R.A."/>
            <person name="Cree A."/>
            <person name="Dihn H.H."/>
            <person name="Fowler G."/>
            <person name="Jhangiani S."/>
            <person name="Joshi V."/>
            <person name="Lee S."/>
            <person name="Lewis L.R."/>
            <person name="Nazareth L.V."/>
            <person name="Okwuonu G."/>
            <person name="Santibanez J."/>
            <person name="Warren W.C."/>
            <person name="Mardis E.R."/>
            <person name="Weinstock G.M."/>
            <person name="Wilson R.K."/>
            <person name="Delehaunty K."/>
            <person name="Dooling D."/>
            <person name="Fronik C."/>
            <person name="Fulton L."/>
            <person name="Fulton B."/>
            <person name="Graves T."/>
            <person name="Minx P."/>
            <person name="Sodergren E."/>
            <person name="Birney E."/>
            <person name="Margulies E.H."/>
            <person name="Herrero J."/>
            <person name="Green E.D."/>
            <person name="Haussler D."/>
            <person name="Siepel A."/>
            <person name="Goldman N."/>
            <person name="Pollard K.S."/>
            <person name="Pedersen J.S."/>
            <person name="Lander E.S."/>
            <person name="Kellis M."/>
        </authorList>
    </citation>
    <scope>NUCLEOTIDE SEQUENCE [LARGE SCALE GENOMIC DNA]</scope>
    <source>
        <strain evidence="2 3">Thorbecke inbred</strain>
    </source>
</reference>
<organism evidence="2 3">
    <name type="scientific">Oryctolagus cuniculus</name>
    <name type="common">Rabbit</name>
    <dbReference type="NCBI Taxonomy" id="9986"/>
    <lineage>
        <taxon>Eukaryota</taxon>
        <taxon>Metazoa</taxon>
        <taxon>Chordata</taxon>
        <taxon>Craniata</taxon>
        <taxon>Vertebrata</taxon>
        <taxon>Euteleostomi</taxon>
        <taxon>Mammalia</taxon>
        <taxon>Eutheria</taxon>
        <taxon>Euarchontoglires</taxon>
        <taxon>Glires</taxon>
        <taxon>Lagomorpha</taxon>
        <taxon>Leporidae</taxon>
        <taxon>Oryctolagus</taxon>
    </lineage>
</organism>
<protein>
    <recommendedName>
        <fullName evidence="4">GRK5 kinase</fullName>
    </recommendedName>
</protein>
<feature type="compositionally biased region" description="Basic residues" evidence="1">
    <location>
        <begin position="35"/>
        <end position="45"/>
    </location>
</feature>
<evidence type="ECO:0000313" key="3">
    <source>
        <dbReference type="Proteomes" id="UP000001811"/>
    </source>
</evidence>
<evidence type="ECO:0008006" key="4">
    <source>
        <dbReference type="Google" id="ProtNLM"/>
    </source>
</evidence>
<evidence type="ECO:0000256" key="1">
    <source>
        <dbReference type="SAM" id="MobiDB-lite"/>
    </source>
</evidence>
<dbReference type="STRING" id="9986.ENSOCUP00000046476"/>
<dbReference type="SMR" id="A0A5F9DL42"/>
<dbReference type="InParanoid" id="A0A5F9DL42"/>
<name>A0A5F9DL42_RABIT</name>
<dbReference type="Bgee" id="ENSOCUG00000035399">
    <property type="expression patterns" value="Expressed in blood and 19 other cell types or tissues"/>
</dbReference>
<accession>A0A5F9DL42</accession>
<feature type="compositionally biased region" description="Low complexity" evidence="1">
    <location>
        <begin position="47"/>
        <end position="76"/>
    </location>
</feature>
<dbReference type="AlphaFoldDB" id="A0A5F9DL42"/>
<dbReference type="EMBL" id="AAGW02051099">
    <property type="status" value="NOT_ANNOTATED_CDS"/>
    <property type="molecule type" value="Genomic_DNA"/>
</dbReference>
<sequence length="76" mass="8438">MIETECFKELNVFGPNGTPSPDLNRSHAPEPPKKGLLHRIFRRQHQNNAKSSSNTKSSFNHHINSNHVSSNSTGSS</sequence>
<dbReference type="Ensembl" id="ENSOCUT00000063289.1">
    <property type="protein sequence ID" value="ENSOCUP00000046476.1"/>
    <property type="gene ID" value="ENSOCUG00000035399.1"/>
</dbReference>
<dbReference type="InterPro" id="IPR044926">
    <property type="entry name" value="RGS_subdomain_2"/>
</dbReference>
<feature type="compositionally biased region" description="Basic and acidic residues" evidence="1">
    <location>
        <begin position="24"/>
        <end position="33"/>
    </location>
</feature>
<keyword evidence="3" id="KW-1185">Reference proteome</keyword>
<proteinExistence type="predicted"/>
<dbReference type="Gene3D" id="1.10.167.10">
    <property type="entry name" value="Regulator of G-protein Signalling 4, domain 2"/>
    <property type="match status" value="1"/>
</dbReference>
<dbReference type="Proteomes" id="UP000001811">
    <property type="component" value="Chromosome 18"/>
</dbReference>
<feature type="region of interest" description="Disordered" evidence="1">
    <location>
        <begin position="10"/>
        <end position="76"/>
    </location>
</feature>